<organism evidence="1 2">
    <name type="scientific">Arabidopsis thaliana</name>
    <name type="common">Mouse-ear cress</name>
    <dbReference type="NCBI Taxonomy" id="3702"/>
    <lineage>
        <taxon>Eukaryota</taxon>
        <taxon>Viridiplantae</taxon>
        <taxon>Streptophyta</taxon>
        <taxon>Embryophyta</taxon>
        <taxon>Tracheophyta</taxon>
        <taxon>Spermatophyta</taxon>
        <taxon>Magnoliopsida</taxon>
        <taxon>eudicotyledons</taxon>
        <taxon>Gunneridae</taxon>
        <taxon>Pentapetalae</taxon>
        <taxon>rosids</taxon>
        <taxon>malvids</taxon>
        <taxon>Brassicales</taxon>
        <taxon>Brassicaceae</taxon>
        <taxon>Camelineae</taxon>
        <taxon>Arabidopsis</taxon>
    </lineage>
</organism>
<sequence>MDYTVDMWLAKLTVQIEFNRLIFCFIRLAESRSFKSGEKYWAFERKLCHALSIKNNGSLKLKNESSYPSIPKFKRLAEEAWLEFGLKVKRLSLSSPMSLSSSNGIGLEKLWNCFKRG</sequence>
<evidence type="ECO:0000313" key="2">
    <source>
        <dbReference type="Proteomes" id="UP000426265"/>
    </source>
</evidence>
<evidence type="ECO:0000313" key="1">
    <source>
        <dbReference type="EMBL" id="VYS62544.1"/>
    </source>
</evidence>
<accession>A0A654FP08</accession>
<name>A0A654FP08_ARATH</name>
<dbReference type="Proteomes" id="UP000426265">
    <property type="component" value="Unassembled WGS sequence"/>
</dbReference>
<proteinExistence type="predicted"/>
<protein>
    <submittedName>
        <fullName evidence="1">Uncharacterized protein</fullName>
    </submittedName>
</protein>
<dbReference type="EMBL" id="CACRSJ010000109">
    <property type="protein sequence ID" value="VYS62544.1"/>
    <property type="molecule type" value="Genomic_DNA"/>
</dbReference>
<dbReference type="AlphaFoldDB" id="A0A654FP08"/>
<reference evidence="1 2" key="1">
    <citation type="submission" date="2019-11" db="EMBL/GenBank/DDBJ databases">
        <authorList>
            <person name="Jiao W.-B."/>
            <person name="Schneeberger K."/>
        </authorList>
    </citation>
    <scope>NUCLEOTIDE SEQUENCE [LARGE SCALE GENOMIC DNA]</scope>
    <source>
        <strain evidence="2">cv. An-1</strain>
    </source>
</reference>
<dbReference type="ExpressionAtlas" id="A0A654FP08">
    <property type="expression patterns" value="baseline and differential"/>
</dbReference>
<gene>
    <name evidence="1" type="ORF">AN1_LOCUS17971</name>
</gene>